<reference evidence="1 2" key="1">
    <citation type="submission" date="2019-05" db="EMBL/GenBank/DDBJ databases">
        <title>Genomes sequences of two Nocardia cyriacigeorgica environmental isolates, type strains Nocardia asteroides ATCC 19247 and Nocardia cyriacigeorgica DSM 44484.</title>
        <authorList>
            <person name="Vautrin F."/>
            <person name="Bergeron E."/>
            <person name="Dubost A."/>
            <person name="Abrouk D."/>
            <person name="Rodriguez Nava V."/>
            <person name="Pujic P."/>
        </authorList>
    </citation>
    <scope>NUCLEOTIDE SEQUENCE [LARGE SCALE GENOMIC DNA]</scope>
    <source>
        <strain evidence="1 2">EML 446</strain>
    </source>
</reference>
<dbReference type="InterPro" id="IPR029033">
    <property type="entry name" value="His_PPase_superfam"/>
</dbReference>
<dbReference type="CDD" id="cd07067">
    <property type="entry name" value="HP_PGM_like"/>
    <property type="match status" value="1"/>
</dbReference>
<dbReference type="RefSeq" id="WP_138445908.1">
    <property type="nucleotide sequence ID" value="NZ_VBUT01000001.1"/>
</dbReference>
<protein>
    <submittedName>
        <fullName evidence="1">Histidine phosphatase family protein</fullName>
    </submittedName>
</protein>
<dbReference type="Gene3D" id="3.40.50.1240">
    <property type="entry name" value="Phosphoglycerate mutase-like"/>
    <property type="match status" value="1"/>
</dbReference>
<dbReference type="InterPro" id="IPR013078">
    <property type="entry name" value="His_Pase_superF_clade-1"/>
</dbReference>
<organism evidence="1 2">
    <name type="scientific">Nocardia cyriacigeorgica</name>
    <dbReference type="NCBI Taxonomy" id="135487"/>
    <lineage>
        <taxon>Bacteria</taxon>
        <taxon>Bacillati</taxon>
        <taxon>Actinomycetota</taxon>
        <taxon>Actinomycetes</taxon>
        <taxon>Mycobacteriales</taxon>
        <taxon>Nocardiaceae</taxon>
        <taxon>Nocardia</taxon>
    </lineage>
</organism>
<dbReference type="Proteomes" id="UP000306378">
    <property type="component" value="Unassembled WGS sequence"/>
</dbReference>
<dbReference type="Pfam" id="PF00300">
    <property type="entry name" value="His_Phos_1"/>
    <property type="match status" value="1"/>
</dbReference>
<dbReference type="SMART" id="SM00855">
    <property type="entry name" value="PGAM"/>
    <property type="match status" value="1"/>
</dbReference>
<name>A0A5R8P041_9NOCA</name>
<sequence>MPGVLKLDLIGHGVTEAMRSARFPDDEPLTEAGRNAPAPYRPPADAVVLIAPERRARDTAEALGVTGRTEPALRDLDAGSWRGRELAALPPEDAHDWLTDPAFRGHGGESILDLVDRIAAWLAVIADAGRSTVALTHPAVIRAALLVALDAPAASFWRLDIPPASPVRLHHRGAWTVRFGR</sequence>
<gene>
    <name evidence="1" type="ORF">FEK34_00465</name>
</gene>
<comment type="caution">
    <text evidence="1">The sequence shown here is derived from an EMBL/GenBank/DDBJ whole genome shotgun (WGS) entry which is preliminary data.</text>
</comment>
<evidence type="ECO:0000313" key="2">
    <source>
        <dbReference type="Proteomes" id="UP000306378"/>
    </source>
</evidence>
<dbReference type="EMBL" id="VBUT01000001">
    <property type="protein sequence ID" value="TLF82264.1"/>
    <property type="molecule type" value="Genomic_DNA"/>
</dbReference>
<accession>A0A5R8P041</accession>
<evidence type="ECO:0000313" key="1">
    <source>
        <dbReference type="EMBL" id="TLF82264.1"/>
    </source>
</evidence>
<dbReference type="AlphaFoldDB" id="A0A5R8P041"/>
<dbReference type="SUPFAM" id="SSF53254">
    <property type="entry name" value="Phosphoglycerate mutase-like"/>
    <property type="match status" value="1"/>
</dbReference>
<proteinExistence type="predicted"/>